<dbReference type="PROSITE" id="PS50949">
    <property type="entry name" value="HTH_GNTR"/>
    <property type="match status" value="1"/>
</dbReference>
<dbReference type="Gene3D" id="1.20.120.530">
    <property type="entry name" value="GntR ligand-binding domain-like"/>
    <property type="match status" value="1"/>
</dbReference>
<comment type="caution">
    <text evidence="5">The sequence shown here is derived from an EMBL/GenBank/DDBJ whole genome shotgun (WGS) entry which is preliminary data.</text>
</comment>
<organism evidence="5 6">
    <name type="scientific">Microbacterium thalassium</name>
    <dbReference type="NCBI Taxonomy" id="362649"/>
    <lineage>
        <taxon>Bacteria</taxon>
        <taxon>Bacillati</taxon>
        <taxon>Actinomycetota</taxon>
        <taxon>Actinomycetes</taxon>
        <taxon>Micrococcales</taxon>
        <taxon>Microbacteriaceae</taxon>
        <taxon>Microbacterium</taxon>
    </lineage>
</organism>
<dbReference type="CDD" id="cd07377">
    <property type="entry name" value="WHTH_GntR"/>
    <property type="match status" value="1"/>
</dbReference>
<dbReference type="GO" id="GO:0043565">
    <property type="term" value="F:sequence-specific DNA binding"/>
    <property type="evidence" value="ECO:0007669"/>
    <property type="project" value="InterPro"/>
</dbReference>
<dbReference type="PANTHER" id="PTHR43537:SF24">
    <property type="entry name" value="GLUCONATE OPERON TRANSCRIPTIONAL REPRESSOR"/>
    <property type="match status" value="1"/>
</dbReference>
<dbReference type="SMART" id="SM00345">
    <property type="entry name" value="HTH_GNTR"/>
    <property type="match status" value="1"/>
</dbReference>
<dbReference type="AlphaFoldDB" id="A0A7X0KTP8"/>
<dbReference type="PANTHER" id="PTHR43537">
    <property type="entry name" value="TRANSCRIPTIONAL REGULATOR, GNTR FAMILY"/>
    <property type="match status" value="1"/>
</dbReference>
<keyword evidence="2 5" id="KW-0238">DNA-binding</keyword>
<dbReference type="PRINTS" id="PR00035">
    <property type="entry name" value="HTHGNTR"/>
</dbReference>
<proteinExistence type="predicted"/>
<dbReference type="SUPFAM" id="SSF46785">
    <property type="entry name" value="Winged helix' DNA-binding domain"/>
    <property type="match status" value="1"/>
</dbReference>
<dbReference type="InterPro" id="IPR036390">
    <property type="entry name" value="WH_DNA-bd_sf"/>
</dbReference>
<reference evidence="5 6" key="1">
    <citation type="submission" date="2020-08" db="EMBL/GenBank/DDBJ databases">
        <title>Sequencing the genomes of 1000 actinobacteria strains.</title>
        <authorList>
            <person name="Klenk H.-P."/>
        </authorList>
    </citation>
    <scope>NUCLEOTIDE SEQUENCE [LARGE SCALE GENOMIC DNA]</scope>
    <source>
        <strain evidence="5 6">DSM 12511</strain>
    </source>
</reference>
<feature type="domain" description="HTH gntR-type" evidence="4">
    <location>
        <begin position="13"/>
        <end position="80"/>
    </location>
</feature>
<evidence type="ECO:0000259" key="4">
    <source>
        <dbReference type="PROSITE" id="PS50949"/>
    </source>
</evidence>
<evidence type="ECO:0000313" key="5">
    <source>
        <dbReference type="EMBL" id="MBB6390273.1"/>
    </source>
</evidence>
<dbReference type="InterPro" id="IPR000524">
    <property type="entry name" value="Tscrpt_reg_HTH_GntR"/>
</dbReference>
<dbReference type="Pfam" id="PF00392">
    <property type="entry name" value="GntR"/>
    <property type="match status" value="1"/>
</dbReference>
<keyword evidence="1" id="KW-0805">Transcription regulation</keyword>
<keyword evidence="3" id="KW-0804">Transcription</keyword>
<dbReference type="RefSeq" id="WP_184749545.1">
    <property type="nucleotide sequence ID" value="NZ_BAAAJR010000003.1"/>
</dbReference>
<dbReference type="Gene3D" id="1.10.10.10">
    <property type="entry name" value="Winged helix-like DNA-binding domain superfamily/Winged helix DNA-binding domain"/>
    <property type="match status" value="1"/>
</dbReference>
<dbReference type="InterPro" id="IPR008920">
    <property type="entry name" value="TF_FadR/GntR_C"/>
</dbReference>
<accession>A0A7X0KTP8</accession>
<dbReference type="GO" id="GO:0003700">
    <property type="term" value="F:DNA-binding transcription factor activity"/>
    <property type="evidence" value="ECO:0007669"/>
    <property type="project" value="InterPro"/>
</dbReference>
<keyword evidence="6" id="KW-1185">Reference proteome</keyword>
<dbReference type="InterPro" id="IPR000485">
    <property type="entry name" value="AsnC-type_HTH_dom"/>
</dbReference>
<gene>
    <name evidence="5" type="ORF">HD594_000586</name>
</gene>
<dbReference type="InterPro" id="IPR011711">
    <property type="entry name" value="GntR_C"/>
</dbReference>
<dbReference type="PRINTS" id="PR00033">
    <property type="entry name" value="HTHASNC"/>
</dbReference>
<evidence type="ECO:0000256" key="2">
    <source>
        <dbReference type="ARBA" id="ARBA00023125"/>
    </source>
</evidence>
<protein>
    <submittedName>
        <fullName evidence="5">DNA-binding GntR family transcriptional regulator</fullName>
    </submittedName>
</protein>
<sequence>MSPSLSRLDPTGTVLGDEVYRRLGEAILGGELAPGERLRDHDLAERLGVSRTPVREALQRLEVSGLVEVIPHRYTRVSIPNDKAQADTFALIAYLMGNVVHILCTTGCSPDVVTDALDDADDMIAASRADDHRALAVSSFAFFEQLTRAAGNIAILRFMQASEFALRRHLQRWQPCIDDPVARTGLYIDLREAIVTHDGTRAEAVLRRLHGLA</sequence>
<name>A0A7X0KTP8_9MICO</name>
<dbReference type="EMBL" id="JACHML010000001">
    <property type="protein sequence ID" value="MBB6390273.1"/>
    <property type="molecule type" value="Genomic_DNA"/>
</dbReference>
<dbReference type="InterPro" id="IPR036388">
    <property type="entry name" value="WH-like_DNA-bd_sf"/>
</dbReference>
<evidence type="ECO:0000256" key="1">
    <source>
        <dbReference type="ARBA" id="ARBA00023015"/>
    </source>
</evidence>
<evidence type="ECO:0000313" key="6">
    <source>
        <dbReference type="Proteomes" id="UP000537775"/>
    </source>
</evidence>
<dbReference type="Pfam" id="PF07729">
    <property type="entry name" value="FCD"/>
    <property type="match status" value="1"/>
</dbReference>
<dbReference type="SUPFAM" id="SSF48008">
    <property type="entry name" value="GntR ligand-binding domain-like"/>
    <property type="match status" value="1"/>
</dbReference>
<dbReference type="Proteomes" id="UP000537775">
    <property type="component" value="Unassembled WGS sequence"/>
</dbReference>
<evidence type="ECO:0000256" key="3">
    <source>
        <dbReference type="ARBA" id="ARBA00023163"/>
    </source>
</evidence>